<evidence type="ECO:0000313" key="5">
    <source>
        <dbReference type="EMBL" id="CAH2240968.1"/>
    </source>
</evidence>
<accession>A0A8S4RUG7</accession>
<keyword evidence="2" id="KW-0378">Hydrolase</keyword>
<dbReference type="EMBL" id="CAKXAJ010025559">
    <property type="protein sequence ID" value="CAH2240968.1"/>
    <property type="molecule type" value="Genomic_DNA"/>
</dbReference>
<gene>
    <name evidence="5" type="primary">jg19725</name>
    <name evidence="5" type="ORF">PAEG_LOCUS17445</name>
</gene>
<organism evidence="5 6">
    <name type="scientific">Pararge aegeria aegeria</name>
    <dbReference type="NCBI Taxonomy" id="348720"/>
    <lineage>
        <taxon>Eukaryota</taxon>
        <taxon>Metazoa</taxon>
        <taxon>Ecdysozoa</taxon>
        <taxon>Arthropoda</taxon>
        <taxon>Hexapoda</taxon>
        <taxon>Insecta</taxon>
        <taxon>Pterygota</taxon>
        <taxon>Neoptera</taxon>
        <taxon>Endopterygota</taxon>
        <taxon>Lepidoptera</taxon>
        <taxon>Glossata</taxon>
        <taxon>Ditrysia</taxon>
        <taxon>Papilionoidea</taxon>
        <taxon>Nymphalidae</taxon>
        <taxon>Satyrinae</taxon>
        <taxon>Satyrini</taxon>
        <taxon>Parargina</taxon>
        <taxon>Pararge</taxon>
    </lineage>
</organism>
<dbReference type="Proteomes" id="UP000838756">
    <property type="component" value="Unassembled WGS sequence"/>
</dbReference>
<dbReference type="GO" id="GO:0008422">
    <property type="term" value="F:beta-glucosidase activity"/>
    <property type="evidence" value="ECO:0007669"/>
    <property type="project" value="TreeGrafter"/>
</dbReference>
<keyword evidence="6" id="KW-1185">Reference proteome</keyword>
<dbReference type="AlphaFoldDB" id="A0A8S4RUG7"/>
<reference evidence="5" key="1">
    <citation type="submission" date="2022-03" db="EMBL/GenBank/DDBJ databases">
        <authorList>
            <person name="Lindestad O."/>
        </authorList>
    </citation>
    <scope>NUCLEOTIDE SEQUENCE</scope>
</reference>
<dbReference type="GO" id="GO:0005975">
    <property type="term" value="P:carbohydrate metabolic process"/>
    <property type="evidence" value="ECO:0007669"/>
    <property type="project" value="InterPro"/>
</dbReference>
<proteinExistence type="inferred from homology"/>
<comment type="similarity">
    <text evidence="1 4">Belongs to the glycosyl hydrolase 1 family.</text>
</comment>
<dbReference type="PANTHER" id="PTHR10353:SF36">
    <property type="entry name" value="LP05116P"/>
    <property type="match status" value="1"/>
</dbReference>
<evidence type="ECO:0000256" key="4">
    <source>
        <dbReference type="RuleBase" id="RU003690"/>
    </source>
</evidence>
<dbReference type="SUPFAM" id="SSF51445">
    <property type="entry name" value="(Trans)glycosidases"/>
    <property type="match status" value="1"/>
</dbReference>
<protein>
    <submittedName>
        <fullName evidence="5">Jg19725 protein</fullName>
    </submittedName>
</protein>
<evidence type="ECO:0000313" key="6">
    <source>
        <dbReference type="Proteomes" id="UP000838756"/>
    </source>
</evidence>
<dbReference type="InterPro" id="IPR001360">
    <property type="entry name" value="Glyco_hydro_1"/>
</dbReference>
<evidence type="ECO:0000256" key="1">
    <source>
        <dbReference type="ARBA" id="ARBA00010838"/>
    </source>
</evidence>
<name>A0A8S4RUG7_9NEOP</name>
<comment type="caution">
    <text evidence="5">The sequence shown here is derived from an EMBL/GenBank/DDBJ whole genome shotgun (WGS) entry which is preliminary data.</text>
</comment>
<dbReference type="InterPro" id="IPR017853">
    <property type="entry name" value="GH"/>
</dbReference>
<dbReference type="Pfam" id="PF00232">
    <property type="entry name" value="Glyco_hydro_1"/>
    <property type="match status" value="1"/>
</dbReference>
<keyword evidence="3" id="KW-0326">Glycosidase</keyword>
<dbReference type="PRINTS" id="PR00131">
    <property type="entry name" value="GLHYDRLASE1"/>
</dbReference>
<dbReference type="Gene3D" id="3.20.20.80">
    <property type="entry name" value="Glycosidases"/>
    <property type="match status" value="1"/>
</dbReference>
<sequence length="206" mass="23101">MIGLILNVSLTGTADFYGLNYYTTYMIRPAKPEDKPGVWFLTGSPELNATLENPLNAYYGSSHMLPVFPGGLRKVMNWLKKQYGDIDILITENGFTTSGAQLDDYDRVDFLEESLNEVLVSIKEDNISVTGYTVWSLIDDLEWLAGYTDFFLTTWKKKSDGTTVPISRETAFFHAFRGTEVNHRSITFIGLNPGGLQSNMLTTEPA</sequence>
<dbReference type="OrthoDB" id="65569at2759"/>
<dbReference type="PANTHER" id="PTHR10353">
    <property type="entry name" value="GLYCOSYL HYDROLASE"/>
    <property type="match status" value="1"/>
</dbReference>
<evidence type="ECO:0000256" key="3">
    <source>
        <dbReference type="ARBA" id="ARBA00023295"/>
    </source>
</evidence>
<evidence type="ECO:0000256" key="2">
    <source>
        <dbReference type="ARBA" id="ARBA00022801"/>
    </source>
</evidence>